<proteinExistence type="predicted"/>
<protein>
    <submittedName>
        <fullName evidence="2">Uncharacterized protein</fullName>
    </submittedName>
</protein>
<dbReference type="Proteomes" id="UP000314294">
    <property type="component" value="Unassembled WGS sequence"/>
</dbReference>
<keyword evidence="3" id="KW-1185">Reference proteome</keyword>
<sequence length="87" mass="9791">MAMRHYIMAGKLNTTISRTWRSLTVEVTLDLEESHAEPQHRQLVQTTPDLPGEGQHAGELPTCPINHSSLKYNYKQQPDSCFGGKNV</sequence>
<dbReference type="AlphaFoldDB" id="A0A4Z2HTH9"/>
<evidence type="ECO:0000313" key="2">
    <source>
        <dbReference type="EMBL" id="TNN68172.1"/>
    </source>
</evidence>
<accession>A0A4Z2HTH9</accession>
<feature type="region of interest" description="Disordered" evidence="1">
    <location>
        <begin position="34"/>
        <end position="60"/>
    </location>
</feature>
<organism evidence="2 3">
    <name type="scientific">Liparis tanakae</name>
    <name type="common">Tanaka's snailfish</name>
    <dbReference type="NCBI Taxonomy" id="230148"/>
    <lineage>
        <taxon>Eukaryota</taxon>
        <taxon>Metazoa</taxon>
        <taxon>Chordata</taxon>
        <taxon>Craniata</taxon>
        <taxon>Vertebrata</taxon>
        <taxon>Euteleostomi</taxon>
        <taxon>Actinopterygii</taxon>
        <taxon>Neopterygii</taxon>
        <taxon>Teleostei</taxon>
        <taxon>Neoteleostei</taxon>
        <taxon>Acanthomorphata</taxon>
        <taxon>Eupercaria</taxon>
        <taxon>Perciformes</taxon>
        <taxon>Cottioidei</taxon>
        <taxon>Cottales</taxon>
        <taxon>Liparidae</taxon>
        <taxon>Liparis</taxon>
    </lineage>
</organism>
<evidence type="ECO:0000256" key="1">
    <source>
        <dbReference type="SAM" id="MobiDB-lite"/>
    </source>
</evidence>
<name>A0A4Z2HTH9_9TELE</name>
<dbReference type="EMBL" id="SRLO01000194">
    <property type="protein sequence ID" value="TNN68172.1"/>
    <property type="molecule type" value="Genomic_DNA"/>
</dbReference>
<reference evidence="2 3" key="1">
    <citation type="submission" date="2019-03" db="EMBL/GenBank/DDBJ databases">
        <title>First draft genome of Liparis tanakae, snailfish: a comprehensive survey of snailfish specific genes.</title>
        <authorList>
            <person name="Kim W."/>
            <person name="Song I."/>
            <person name="Jeong J.-H."/>
            <person name="Kim D."/>
            <person name="Kim S."/>
            <person name="Ryu S."/>
            <person name="Song J.Y."/>
            <person name="Lee S.K."/>
        </authorList>
    </citation>
    <scope>NUCLEOTIDE SEQUENCE [LARGE SCALE GENOMIC DNA]</scope>
    <source>
        <tissue evidence="2">Muscle</tissue>
    </source>
</reference>
<comment type="caution">
    <text evidence="2">The sequence shown here is derived from an EMBL/GenBank/DDBJ whole genome shotgun (WGS) entry which is preliminary data.</text>
</comment>
<gene>
    <name evidence="2" type="ORF">EYF80_021655</name>
</gene>
<evidence type="ECO:0000313" key="3">
    <source>
        <dbReference type="Proteomes" id="UP000314294"/>
    </source>
</evidence>